<evidence type="ECO:0000259" key="2">
    <source>
        <dbReference type="Pfam" id="PF00156"/>
    </source>
</evidence>
<sequence length="255" mass="26829">MLATPSIGMHGTPAALLRRGGGALLRRLLPASCALCAAAGGELLCPDCAAQFFGSAAAVVRCPRCANPLPGMPSGQLCGACRAEAPAFDVTLVAADYAMPLDQLVLQLKFGHRLALATLFARLLRDAVLQQPGFTLPALLCPVPLGRRRLAERGYNQALEIARPLARSLGVALHPRLVCRVHETAAQSSVAPEQRRHNIAGAFAIPDAALVQGRHIGVVDDVMTSGRTLDELAATLKRHGAARVSNLVFARTPPH</sequence>
<dbReference type="Pfam" id="PF00156">
    <property type="entry name" value="Pribosyltran"/>
    <property type="match status" value="1"/>
</dbReference>
<dbReference type="InterPro" id="IPR051910">
    <property type="entry name" value="ComF/GntX_DNA_util-trans"/>
</dbReference>
<protein>
    <submittedName>
        <fullName evidence="4">ComF family protein</fullName>
    </submittedName>
</protein>
<feature type="domain" description="Double zinc ribbon" evidence="3">
    <location>
        <begin position="24"/>
        <end position="82"/>
    </location>
</feature>
<dbReference type="InterPro" id="IPR044005">
    <property type="entry name" value="DZR_2"/>
</dbReference>
<organism evidence="4 5">
    <name type="scientific">Rugamonas rivuli</name>
    <dbReference type="NCBI Taxonomy" id="2743358"/>
    <lineage>
        <taxon>Bacteria</taxon>
        <taxon>Pseudomonadati</taxon>
        <taxon>Pseudomonadota</taxon>
        <taxon>Betaproteobacteria</taxon>
        <taxon>Burkholderiales</taxon>
        <taxon>Oxalobacteraceae</taxon>
        <taxon>Telluria group</taxon>
        <taxon>Rugamonas</taxon>
    </lineage>
</organism>
<gene>
    <name evidence="4" type="ORF">GEV01_13985</name>
</gene>
<dbReference type="EMBL" id="WHUF01000003">
    <property type="protein sequence ID" value="MQA20626.1"/>
    <property type="molecule type" value="Genomic_DNA"/>
</dbReference>
<evidence type="ECO:0000256" key="1">
    <source>
        <dbReference type="ARBA" id="ARBA00008007"/>
    </source>
</evidence>
<evidence type="ECO:0000313" key="4">
    <source>
        <dbReference type="EMBL" id="MQA20626.1"/>
    </source>
</evidence>
<dbReference type="CDD" id="cd06223">
    <property type="entry name" value="PRTases_typeI"/>
    <property type="match status" value="1"/>
</dbReference>
<evidence type="ECO:0000313" key="5">
    <source>
        <dbReference type="Proteomes" id="UP000444318"/>
    </source>
</evidence>
<dbReference type="Gene3D" id="3.40.50.2020">
    <property type="match status" value="1"/>
</dbReference>
<accession>A0A843SJU2</accession>
<keyword evidence="5" id="KW-1185">Reference proteome</keyword>
<comment type="similarity">
    <text evidence="1">Belongs to the ComF/GntX family.</text>
</comment>
<dbReference type="PANTHER" id="PTHR47505:SF1">
    <property type="entry name" value="DNA UTILIZATION PROTEIN YHGH"/>
    <property type="match status" value="1"/>
</dbReference>
<reference evidence="4 5" key="1">
    <citation type="submission" date="2019-10" db="EMBL/GenBank/DDBJ databases">
        <title>Two novel species isolated from a subtropical stream in China.</title>
        <authorList>
            <person name="Lu H."/>
        </authorList>
    </citation>
    <scope>NUCLEOTIDE SEQUENCE [LARGE SCALE GENOMIC DNA]</scope>
    <source>
        <strain evidence="4 5">FT103W</strain>
    </source>
</reference>
<evidence type="ECO:0000259" key="3">
    <source>
        <dbReference type="Pfam" id="PF18912"/>
    </source>
</evidence>
<dbReference type="PANTHER" id="PTHR47505">
    <property type="entry name" value="DNA UTILIZATION PROTEIN YHGH"/>
    <property type="match status" value="1"/>
</dbReference>
<dbReference type="InterPro" id="IPR000836">
    <property type="entry name" value="PRTase_dom"/>
</dbReference>
<dbReference type="Proteomes" id="UP000444318">
    <property type="component" value="Unassembled WGS sequence"/>
</dbReference>
<feature type="domain" description="Phosphoribosyltransferase" evidence="2">
    <location>
        <begin position="158"/>
        <end position="250"/>
    </location>
</feature>
<name>A0A843SJU2_9BURK</name>
<dbReference type="Pfam" id="PF18912">
    <property type="entry name" value="DZR_2"/>
    <property type="match status" value="1"/>
</dbReference>
<dbReference type="RefSeq" id="WP_152805193.1">
    <property type="nucleotide sequence ID" value="NZ_WHUF01000003.1"/>
</dbReference>
<proteinExistence type="inferred from homology"/>
<dbReference type="AlphaFoldDB" id="A0A843SJU2"/>
<comment type="caution">
    <text evidence="4">The sequence shown here is derived from an EMBL/GenBank/DDBJ whole genome shotgun (WGS) entry which is preliminary data.</text>
</comment>
<dbReference type="InterPro" id="IPR029057">
    <property type="entry name" value="PRTase-like"/>
</dbReference>
<dbReference type="SUPFAM" id="SSF53271">
    <property type="entry name" value="PRTase-like"/>
    <property type="match status" value="1"/>
</dbReference>